<dbReference type="eggNOG" id="KOG0712">
    <property type="taxonomic scope" value="Eukaryota"/>
</dbReference>
<dbReference type="PRINTS" id="PR00625">
    <property type="entry name" value="JDOMAIN"/>
</dbReference>
<dbReference type="InterPro" id="IPR050817">
    <property type="entry name" value="DjlA_DnaK_co-chaperone"/>
</dbReference>
<dbReference type="Proteomes" id="UP000019132">
    <property type="component" value="Unassembled WGS sequence"/>
</dbReference>
<dbReference type="Gene3D" id="1.10.287.110">
    <property type="entry name" value="DnaJ domain"/>
    <property type="match status" value="1"/>
</dbReference>
<evidence type="ECO:0000313" key="4">
    <source>
        <dbReference type="Proteomes" id="UP000019132"/>
    </source>
</evidence>
<keyword evidence="1" id="KW-1133">Transmembrane helix</keyword>
<feature type="transmembrane region" description="Helical" evidence="1">
    <location>
        <begin position="163"/>
        <end position="183"/>
    </location>
</feature>
<sequence length="195" mass="21835">MAARGRHEEDFYQVLGVPRSATTDEIKAAYRKLALLHHPDRANSIEQKDGASDGRAEILRINAAYDTLSDSGSRIKYDMDVFGASTSPDYKGPSFGGDDYKPMTAHDVDNMFSGLNTFERFTTAQYHAQRSYKAPAAIGRRRTEFNERKVFRASKLPKQSVSVAWLGFPVLMVALWGFNVSSIKEKASSPKKFTR</sequence>
<keyword evidence="4" id="KW-1185">Reference proteome</keyword>
<evidence type="ECO:0000256" key="1">
    <source>
        <dbReference type="SAM" id="Phobius"/>
    </source>
</evidence>
<dbReference type="OMA" id="RSEDVHE"/>
<dbReference type="PANTHER" id="PTHR24074">
    <property type="entry name" value="CO-CHAPERONE PROTEIN DJLA"/>
    <property type="match status" value="1"/>
</dbReference>
<dbReference type="InParanoid" id="K3X1S4"/>
<dbReference type="InterPro" id="IPR036869">
    <property type="entry name" value="J_dom_sf"/>
</dbReference>
<dbReference type="CDD" id="cd06257">
    <property type="entry name" value="DnaJ"/>
    <property type="match status" value="1"/>
</dbReference>
<dbReference type="InterPro" id="IPR001623">
    <property type="entry name" value="DnaJ_domain"/>
</dbReference>
<evidence type="ECO:0000313" key="3">
    <source>
        <dbReference type="EnsemblProtists" id="PYU1_T011173"/>
    </source>
</evidence>
<dbReference type="STRING" id="431595.K3X1S4"/>
<reference evidence="3" key="3">
    <citation type="submission" date="2015-02" db="UniProtKB">
        <authorList>
            <consortium name="EnsemblProtists"/>
        </authorList>
    </citation>
    <scope>IDENTIFICATION</scope>
    <source>
        <strain evidence="3">DAOM BR144</strain>
    </source>
</reference>
<dbReference type="VEuPathDB" id="FungiDB:PYU1_G011148"/>
<reference evidence="4" key="1">
    <citation type="journal article" date="2010" name="Genome Biol.">
        <title>Genome sequence of the necrotrophic plant pathogen Pythium ultimum reveals original pathogenicity mechanisms and effector repertoire.</title>
        <authorList>
            <person name="Levesque C.A."/>
            <person name="Brouwer H."/>
            <person name="Cano L."/>
            <person name="Hamilton J.P."/>
            <person name="Holt C."/>
            <person name="Huitema E."/>
            <person name="Raffaele S."/>
            <person name="Robideau G.P."/>
            <person name="Thines M."/>
            <person name="Win J."/>
            <person name="Zerillo M.M."/>
            <person name="Beakes G.W."/>
            <person name="Boore J.L."/>
            <person name="Busam D."/>
            <person name="Dumas B."/>
            <person name="Ferriera S."/>
            <person name="Fuerstenberg S.I."/>
            <person name="Gachon C.M."/>
            <person name="Gaulin E."/>
            <person name="Govers F."/>
            <person name="Grenville-Briggs L."/>
            <person name="Horner N."/>
            <person name="Hostetler J."/>
            <person name="Jiang R.H."/>
            <person name="Johnson J."/>
            <person name="Krajaejun T."/>
            <person name="Lin H."/>
            <person name="Meijer H.J."/>
            <person name="Moore B."/>
            <person name="Morris P."/>
            <person name="Phuntmart V."/>
            <person name="Puiu D."/>
            <person name="Shetty J."/>
            <person name="Stajich J.E."/>
            <person name="Tripathy S."/>
            <person name="Wawra S."/>
            <person name="van West P."/>
            <person name="Whitty B.R."/>
            <person name="Coutinho P.M."/>
            <person name="Henrissat B."/>
            <person name="Martin F."/>
            <person name="Thomas P.D."/>
            <person name="Tyler B.M."/>
            <person name="De Vries R.P."/>
            <person name="Kamoun S."/>
            <person name="Yandell M."/>
            <person name="Tisserat N."/>
            <person name="Buell C.R."/>
        </authorList>
    </citation>
    <scope>NUCLEOTIDE SEQUENCE</scope>
    <source>
        <strain evidence="4">DAOM:BR144</strain>
    </source>
</reference>
<organism evidence="3 4">
    <name type="scientific">Globisporangium ultimum (strain ATCC 200006 / CBS 805.95 / DAOM BR144)</name>
    <name type="common">Pythium ultimum</name>
    <dbReference type="NCBI Taxonomy" id="431595"/>
    <lineage>
        <taxon>Eukaryota</taxon>
        <taxon>Sar</taxon>
        <taxon>Stramenopiles</taxon>
        <taxon>Oomycota</taxon>
        <taxon>Peronosporomycetes</taxon>
        <taxon>Pythiales</taxon>
        <taxon>Pythiaceae</taxon>
        <taxon>Globisporangium</taxon>
    </lineage>
</organism>
<dbReference type="AlphaFoldDB" id="K3X1S4"/>
<keyword evidence="1" id="KW-0812">Transmembrane</keyword>
<dbReference type="EMBL" id="GL376606">
    <property type="status" value="NOT_ANNOTATED_CDS"/>
    <property type="molecule type" value="Genomic_DNA"/>
</dbReference>
<dbReference type="PROSITE" id="PS50076">
    <property type="entry name" value="DNAJ_2"/>
    <property type="match status" value="1"/>
</dbReference>
<keyword evidence="1" id="KW-0472">Membrane</keyword>
<dbReference type="EnsemblProtists" id="PYU1_T011173">
    <property type="protein sequence ID" value="PYU1_T011173"/>
    <property type="gene ID" value="PYU1_G011148"/>
</dbReference>
<accession>K3X1S4</accession>
<dbReference type="Pfam" id="PF00226">
    <property type="entry name" value="DnaJ"/>
    <property type="match status" value="1"/>
</dbReference>
<dbReference type="SUPFAM" id="SSF46565">
    <property type="entry name" value="Chaperone J-domain"/>
    <property type="match status" value="1"/>
</dbReference>
<reference evidence="4" key="2">
    <citation type="submission" date="2010-04" db="EMBL/GenBank/DDBJ databases">
        <authorList>
            <person name="Buell R."/>
            <person name="Hamilton J."/>
            <person name="Hostetler J."/>
        </authorList>
    </citation>
    <scope>NUCLEOTIDE SEQUENCE [LARGE SCALE GENOMIC DNA]</scope>
    <source>
        <strain evidence="4">DAOM:BR144</strain>
    </source>
</reference>
<feature type="domain" description="J" evidence="2">
    <location>
        <begin position="10"/>
        <end position="83"/>
    </location>
</feature>
<proteinExistence type="predicted"/>
<dbReference type="SMART" id="SM00271">
    <property type="entry name" value="DnaJ"/>
    <property type="match status" value="1"/>
</dbReference>
<name>K3X1S4_GLOUD</name>
<evidence type="ECO:0000259" key="2">
    <source>
        <dbReference type="PROSITE" id="PS50076"/>
    </source>
</evidence>
<protein>
    <recommendedName>
        <fullName evidence="2">J domain-containing protein</fullName>
    </recommendedName>
</protein>
<dbReference type="HOGENOM" id="CLU_1392646_0_0_1"/>